<dbReference type="AlphaFoldDB" id="A0A2A5ALP5"/>
<protein>
    <submittedName>
        <fullName evidence="2">Toxin HipA</fullName>
    </submittedName>
</protein>
<dbReference type="Pfam" id="PF13657">
    <property type="entry name" value="Couple_hipA"/>
    <property type="match status" value="1"/>
</dbReference>
<evidence type="ECO:0000259" key="1">
    <source>
        <dbReference type="Pfam" id="PF13657"/>
    </source>
</evidence>
<evidence type="ECO:0000313" key="2">
    <source>
        <dbReference type="EMBL" id="PCJ19688.1"/>
    </source>
</evidence>
<proteinExistence type="predicted"/>
<sequence>MTMATVRLWGTTIGYVSMDHDETFARFEYDPAFVEAGIDLAPLMMPAKAGVIYRFPDI</sequence>
<reference evidence="3" key="1">
    <citation type="submission" date="2017-08" db="EMBL/GenBank/DDBJ databases">
        <title>A dynamic microbial community with high functional redundancy inhabits the cold, oxic subseafloor aquifer.</title>
        <authorList>
            <person name="Tully B.J."/>
            <person name="Wheat C.G."/>
            <person name="Glazer B.T."/>
            <person name="Huber J.A."/>
        </authorList>
    </citation>
    <scope>NUCLEOTIDE SEQUENCE [LARGE SCALE GENOMIC DNA]</scope>
</reference>
<name>A0A2A5ALP5_9GAMM</name>
<feature type="non-terminal residue" evidence="2">
    <location>
        <position position="58"/>
    </location>
</feature>
<organism evidence="2 3">
    <name type="scientific">SAR86 cluster bacterium</name>
    <dbReference type="NCBI Taxonomy" id="2030880"/>
    <lineage>
        <taxon>Bacteria</taxon>
        <taxon>Pseudomonadati</taxon>
        <taxon>Pseudomonadota</taxon>
        <taxon>Gammaproteobacteria</taxon>
        <taxon>SAR86 cluster</taxon>
    </lineage>
</organism>
<comment type="caution">
    <text evidence="2">The sequence shown here is derived from an EMBL/GenBank/DDBJ whole genome shotgun (WGS) entry which is preliminary data.</text>
</comment>
<dbReference type="EMBL" id="NVVJ01000086">
    <property type="protein sequence ID" value="PCJ19688.1"/>
    <property type="molecule type" value="Genomic_DNA"/>
</dbReference>
<dbReference type="Proteomes" id="UP000218327">
    <property type="component" value="Unassembled WGS sequence"/>
</dbReference>
<dbReference type="InterPro" id="IPR017508">
    <property type="entry name" value="HipA_N1"/>
</dbReference>
<evidence type="ECO:0000313" key="3">
    <source>
        <dbReference type="Proteomes" id="UP000218327"/>
    </source>
</evidence>
<gene>
    <name evidence="2" type="ORF">COA96_16120</name>
</gene>
<accession>A0A2A5ALP5</accession>
<feature type="domain" description="HipA N-terminal subdomain 1" evidence="1">
    <location>
        <begin position="5"/>
        <end position="51"/>
    </location>
</feature>